<dbReference type="Pfam" id="PF02900">
    <property type="entry name" value="LigB"/>
    <property type="match status" value="1"/>
</dbReference>
<dbReference type="PANTHER" id="PTHR30096:SF9">
    <property type="entry name" value="4-HYDROXYPHENYLACETATE CATABOLISM PROTEIN"/>
    <property type="match status" value="1"/>
</dbReference>
<dbReference type="SUPFAM" id="SSF53213">
    <property type="entry name" value="LigB-like"/>
    <property type="match status" value="1"/>
</dbReference>
<keyword evidence="3" id="KW-0223">Dioxygenase</keyword>
<dbReference type="Proteomes" id="UP000001930">
    <property type="component" value="Chromosome II"/>
</dbReference>
<name>Q2T8R3_BURTA</name>
<dbReference type="GO" id="GO:0008198">
    <property type="term" value="F:ferrous iron binding"/>
    <property type="evidence" value="ECO:0007669"/>
    <property type="project" value="InterPro"/>
</dbReference>
<dbReference type="AlphaFoldDB" id="Q2T8R3"/>
<evidence type="ECO:0000313" key="3">
    <source>
        <dbReference type="EMBL" id="ABC35960.1"/>
    </source>
</evidence>
<accession>Q2T8R3</accession>
<dbReference type="KEGG" id="bte:BTH_II0234"/>
<dbReference type="GO" id="GO:0016702">
    <property type="term" value="F:oxidoreductase activity, acting on single donors with incorporation of molecular oxygen, incorporation of two atoms of oxygen"/>
    <property type="evidence" value="ECO:0007669"/>
    <property type="project" value="UniProtKB-ARBA"/>
</dbReference>
<evidence type="ECO:0000259" key="2">
    <source>
        <dbReference type="Pfam" id="PF02900"/>
    </source>
</evidence>
<evidence type="ECO:0000313" key="4">
    <source>
        <dbReference type="Proteomes" id="UP000001930"/>
    </source>
</evidence>
<gene>
    <name evidence="3" type="ordered locus">BTH_II0234</name>
</gene>
<organism evidence="3 4">
    <name type="scientific">Burkholderia thailandensis (strain ATCC 700388 / DSM 13276 / CCUG 48851 / CIP 106301 / E264)</name>
    <dbReference type="NCBI Taxonomy" id="271848"/>
    <lineage>
        <taxon>Bacteria</taxon>
        <taxon>Pseudomonadati</taxon>
        <taxon>Pseudomonadota</taxon>
        <taxon>Betaproteobacteria</taxon>
        <taxon>Burkholderiales</taxon>
        <taxon>Burkholderiaceae</taxon>
        <taxon>Burkholderia</taxon>
        <taxon>pseudomallei group</taxon>
    </lineage>
</organism>
<proteinExistence type="predicted"/>
<feature type="domain" description="Extradiol ring-cleavage dioxygenase class III enzyme subunit B" evidence="2">
    <location>
        <begin position="43"/>
        <end position="292"/>
    </location>
</feature>
<reference evidence="3 4" key="1">
    <citation type="journal article" date="2005" name="BMC Genomics">
        <title>Bacterial genome adaptation to niches: divergence of the potential virulence genes in three Burkholderia species of different survival strategies.</title>
        <authorList>
            <person name="Kim H.S."/>
            <person name="Schell M.A."/>
            <person name="Yu Y."/>
            <person name="Ulrich R.L."/>
            <person name="Sarria S.H."/>
            <person name="Nierman W.C."/>
            <person name="DeShazer D."/>
        </authorList>
    </citation>
    <scope>NUCLEOTIDE SEQUENCE [LARGE SCALE GENOMIC DNA]</scope>
    <source>
        <strain evidence="4">ATCC 700388 / DSM 13276 / CCUG 48851 / CIP 106301 / E264</strain>
    </source>
</reference>
<keyword evidence="1" id="KW-0560">Oxidoreductase</keyword>
<sequence>MLISRPAARPASCCSCRDTPSFARSPTHRTGCLFMGKIIGAGLISHAPVVMMPRAVRLRENDGRDFTLATGLARLRREVFDAHDYDTVLVLDSHWRTTTEAVVTAHARRTGRFTSDEMPNAIRQLPYDLAGDPELARAIAELATRRACWIAAVDDPCLPIHYATLNPWTYLGRPDKRWISMSVCQTATTDDFLRMGEIVAQAISRLDRNVLLVASGGLSHAFWPLAELRRRMAGAASNIVTPAARAADERRIAWLEQGRHDRVIDAMSEFLRFDPEANFGHYLMMAGAIGARACAARARRFSEYENGIGTGHVHLWFGPVDGGWTRAETRAEREAARA</sequence>
<evidence type="ECO:0000256" key="1">
    <source>
        <dbReference type="ARBA" id="ARBA00023002"/>
    </source>
</evidence>
<keyword evidence="4" id="KW-1185">Reference proteome</keyword>
<dbReference type="EMBL" id="CP000085">
    <property type="protein sequence ID" value="ABC35960.1"/>
    <property type="molecule type" value="Genomic_DNA"/>
</dbReference>
<protein>
    <submittedName>
        <fullName evidence="3">Class III extradiol-type catecholic dioxygenase, putative</fullName>
    </submittedName>
</protein>
<dbReference type="PANTHER" id="PTHR30096">
    <property type="entry name" value="4,5-DOPA DIOXYGENASE EXTRADIOL-LIKE PROTEIN"/>
    <property type="match status" value="1"/>
</dbReference>
<dbReference type="HOGENOM" id="CLU_083901_0_0_4"/>
<dbReference type="InterPro" id="IPR004183">
    <property type="entry name" value="Xdiol_dOase_suB"/>
</dbReference>
<dbReference type="Gene3D" id="3.40.830.10">
    <property type="entry name" value="LigB-like"/>
    <property type="match status" value="1"/>
</dbReference>